<dbReference type="Gene3D" id="3.10.20.30">
    <property type="match status" value="1"/>
</dbReference>
<dbReference type="InterPro" id="IPR012675">
    <property type="entry name" value="Beta-grasp_dom_sf"/>
</dbReference>
<dbReference type="AlphaFoldDB" id="A0A1I6EEX5"/>
<evidence type="ECO:0000313" key="1">
    <source>
        <dbReference type="EMBL" id="SFR16255.1"/>
    </source>
</evidence>
<evidence type="ECO:0008006" key="3">
    <source>
        <dbReference type="Google" id="ProtNLM"/>
    </source>
</evidence>
<evidence type="ECO:0000313" key="2">
    <source>
        <dbReference type="Proteomes" id="UP000199584"/>
    </source>
</evidence>
<dbReference type="SUPFAM" id="SSF54285">
    <property type="entry name" value="MoaD/ThiS"/>
    <property type="match status" value="1"/>
</dbReference>
<proteinExistence type="predicted"/>
<protein>
    <recommendedName>
        <fullName evidence="3">Sulfur carrier protein</fullName>
    </recommendedName>
</protein>
<dbReference type="Proteomes" id="UP000199584">
    <property type="component" value="Unassembled WGS sequence"/>
</dbReference>
<reference evidence="2" key="1">
    <citation type="submission" date="2016-10" db="EMBL/GenBank/DDBJ databases">
        <authorList>
            <person name="Varghese N."/>
            <person name="Submissions S."/>
        </authorList>
    </citation>
    <scope>NUCLEOTIDE SEQUENCE [LARGE SCALE GENOMIC DNA]</scope>
    <source>
        <strain evidence="2">DSM 3669</strain>
    </source>
</reference>
<keyword evidence="2" id="KW-1185">Reference proteome</keyword>
<dbReference type="InterPro" id="IPR016155">
    <property type="entry name" value="Mopterin_synth/thiamin_S_b"/>
</dbReference>
<sequence length="67" mass="7280">MSKYRPEGQKEIAIELPQGAKMISILDYFGIPPEEPILIVKNGRTATTEDALSEGDLIIVLPLLEGG</sequence>
<gene>
    <name evidence="1" type="ORF">SAMN05660706_1393</name>
</gene>
<accession>A0A1I6EEX5</accession>
<organism evidence="1 2">
    <name type="scientific">Desulfoscipio geothermicus DSM 3669</name>
    <dbReference type="NCBI Taxonomy" id="1121426"/>
    <lineage>
        <taxon>Bacteria</taxon>
        <taxon>Bacillati</taxon>
        <taxon>Bacillota</taxon>
        <taxon>Clostridia</taxon>
        <taxon>Eubacteriales</taxon>
        <taxon>Desulfallaceae</taxon>
        <taxon>Desulfoscipio</taxon>
    </lineage>
</organism>
<dbReference type="EMBL" id="FOYM01000039">
    <property type="protein sequence ID" value="SFR16255.1"/>
    <property type="molecule type" value="Genomic_DNA"/>
</dbReference>
<name>A0A1I6EEX5_9FIRM</name>